<organism evidence="2 3">
    <name type="scientific">Zavarzinia aquatilis</name>
    <dbReference type="NCBI Taxonomy" id="2211142"/>
    <lineage>
        <taxon>Bacteria</taxon>
        <taxon>Pseudomonadati</taxon>
        <taxon>Pseudomonadota</taxon>
        <taxon>Alphaproteobacteria</taxon>
        <taxon>Rhodospirillales</taxon>
        <taxon>Zavarziniaceae</taxon>
        <taxon>Zavarzinia</taxon>
    </lineage>
</organism>
<dbReference type="EMBL" id="QGLE01000003">
    <property type="protein sequence ID" value="PWR24514.1"/>
    <property type="molecule type" value="Genomic_DNA"/>
</dbReference>
<dbReference type="PANTHER" id="PTHR31881">
    <property type="match status" value="1"/>
</dbReference>
<dbReference type="PANTHER" id="PTHR31881:SF6">
    <property type="entry name" value="OS09G0494600 PROTEIN"/>
    <property type="match status" value="1"/>
</dbReference>
<evidence type="ECO:0000313" key="3">
    <source>
        <dbReference type="Proteomes" id="UP000245461"/>
    </source>
</evidence>
<name>A0A317EE21_9PROT</name>
<proteinExistence type="predicted"/>
<dbReference type="OrthoDB" id="9806874at2"/>
<keyword evidence="1" id="KW-1133">Transmembrane helix</keyword>
<reference evidence="2 3" key="1">
    <citation type="submission" date="2018-05" db="EMBL/GenBank/DDBJ databases">
        <title>Zavarzinia sp. HR-AS.</title>
        <authorList>
            <person name="Lee Y."/>
            <person name="Jeon C.O."/>
        </authorList>
    </citation>
    <scope>NUCLEOTIDE SEQUENCE [LARGE SCALE GENOMIC DNA]</scope>
    <source>
        <strain evidence="2 3">HR-AS</strain>
    </source>
</reference>
<gene>
    <name evidence="2" type="ORF">DKG74_06835</name>
</gene>
<feature type="transmembrane region" description="Helical" evidence="1">
    <location>
        <begin position="201"/>
        <end position="230"/>
    </location>
</feature>
<comment type="caution">
    <text evidence="2">The sequence shown here is derived from an EMBL/GenBank/DDBJ whole genome shotgun (WGS) entry which is preliminary data.</text>
</comment>
<feature type="transmembrane region" description="Helical" evidence="1">
    <location>
        <begin position="91"/>
        <end position="110"/>
    </location>
</feature>
<dbReference type="InterPro" id="IPR006747">
    <property type="entry name" value="DUF599"/>
</dbReference>
<feature type="transmembrane region" description="Helical" evidence="1">
    <location>
        <begin position="20"/>
        <end position="40"/>
    </location>
</feature>
<feature type="transmembrane region" description="Helical" evidence="1">
    <location>
        <begin position="131"/>
        <end position="153"/>
    </location>
</feature>
<dbReference type="Pfam" id="PF04654">
    <property type="entry name" value="DUF599"/>
    <property type="match status" value="1"/>
</dbReference>
<dbReference type="Proteomes" id="UP000245461">
    <property type="component" value="Unassembled WGS sequence"/>
</dbReference>
<keyword evidence="1" id="KW-0812">Transmembrane</keyword>
<keyword evidence="3" id="KW-1185">Reference proteome</keyword>
<evidence type="ECO:0000256" key="1">
    <source>
        <dbReference type="SAM" id="Phobius"/>
    </source>
</evidence>
<accession>A0A317EE21</accession>
<dbReference type="AlphaFoldDB" id="A0A317EE21"/>
<protein>
    <submittedName>
        <fullName evidence="2">DUF599 domain-containing protein</fullName>
    </submittedName>
</protein>
<evidence type="ECO:0000313" key="2">
    <source>
        <dbReference type="EMBL" id="PWR24514.1"/>
    </source>
</evidence>
<sequence length="252" mass="28050">MVRRQDSARVGAMQTLVDTFGFTPLDIVAITLFVATWLFYQRLLNLLGRRYRTINFTMKLVRRHWMQCMAKRDMRMADAALLGHVMNSTSFFASTTVLVAAALVGAMASLDSMQPAIEGLDFTVKTSRAFFELKMALPLVVFVSGFFAFTWALRQFNYAIALIGATPPPGQTDREEAEVLADLTATVLSAGAESFNAGVRAYYFAAACLFWFGGPIAFMASIVAIIWILLRRQISSHTAVAIRTEARKLTRY</sequence>
<keyword evidence="1" id="KW-0472">Membrane</keyword>